<keyword evidence="5 6" id="KW-0472">Membrane</keyword>
<feature type="transmembrane region" description="Helical" evidence="6">
    <location>
        <begin position="340"/>
        <end position="360"/>
    </location>
</feature>
<evidence type="ECO:0000256" key="6">
    <source>
        <dbReference type="SAM" id="Phobius"/>
    </source>
</evidence>
<feature type="domain" description="ComEC/Rec2-related protein" evidence="7">
    <location>
        <begin position="187"/>
        <end position="416"/>
    </location>
</feature>
<evidence type="ECO:0000256" key="1">
    <source>
        <dbReference type="ARBA" id="ARBA00004651"/>
    </source>
</evidence>
<dbReference type="InterPro" id="IPR004477">
    <property type="entry name" value="ComEC_N"/>
</dbReference>
<evidence type="ECO:0000256" key="3">
    <source>
        <dbReference type="ARBA" id="ARBA00022692"/>
    </source>
</evidence>
<evidence type="ECO:0000256" key="4">
    <source>
        <dbReference type="ARBA" id="ARBA00022989"/>
    </source>
</evidence>
<protein>
    <submittedName>
        <fullName evidence="9">Uncharacterized protein</fullName>
    </submittedName>
</protein>
<dbReference type="InterPro" id="IPR025405">
    <property type="entry name" value="DUF4131"/>
</dbReference>
<keyword evidence="3 6" id="KW-0812">Transmembrane</keyword>
<feature type="transmembrane region" description="Helical" evidence="6">
    <location>
        <begin position="12"/>
        <end position="41"/>
    </location>
</feature>
<dbReference type="Pfam" id="PF03772">
    <property type="entry name" value="Competence"/>
    <property type="match status" value="1"/>
</dbReference>
<dbReference type="Proteomes" id="UP000230776">
    <property type="component" value="Unassembled WGS sequence"/>
</dbReference>
<feature type="domain" description="DUF4131" evidence="8">
    <location>
        <begin position="28"/>
        <end position="133"/>
    </location>
</feature>
<proteinExistence type="predicted"/>
<dbReference type="GO" id="GO:0005886">
    <property type="term" value="C:plasma membrane"/>
    <property type="evidence" value="ECO:0007669"/>
    <property type="project" value="UniProtKB-SubCell"/>
</dbReference>
<dbReference type="InterPro" id="IPR052159">
    <property type="entry name" value="Competence_DNA_uptake"/>
</dbReference>
<evidence type="ECO:0000313" key="9">
    <source>
        <dbReference type="EMBL" id="PIR98431.1"/>
    </source>
</evidence>
<gene>
    <name evidence="9" type="ORF">COT88_01235</name>
</gene>
<evidence type="ECO:0000259" key="7">
    <source>
        <dbReference type="Pfam" id="PF03772"/>
    </source>
</evidence>
<accession>A0A2H0VH75</accession>
<keyword evidence="2" id="KW-1003">Cell membrane</keyword>
<comment type="caution">
    <text evidence="9">The sequence shown here is derived from an EMBL/GenBank/DDBJ whole genome shotgun (WGS) entry which is preliminary data.</text>
</comment>
<feature type="transmembrane region" description="Helical" evidence="6">
    <location>
        <begin position="47"/>
        <end position="65"/>
    </location>
</feature>
<evidence type="ECO:0000256" key="2">
    <source>
        <dbReference type="ARBA" id="ARBA00022475"/>
    </source>
</evidence>
<keyword evidence="4 6" id="KW-1133">Transmembrane helix</keyword>
<feature type="transmembrane region" description="Helical" evidence="6">
    <location>
        <begin position="240"/>
        <end position="273"/>
    </location>
</feature>
<dbReference type="Pfam" id="PF13567">
    <property type="entry name" value="DUF4131"/>
    <property type="match status" value="1"/>
</dbReference>
<dbReference type="PANTHER" id="PTHR30619:SF7">
    <property type="entry name" value="BETA-LACTAMASE DOMAIN PROTEIN"/>
    <property type="match status" value="1"/>
</dbReference>
<sequence>MLIHEKVFYGGVFFILGVFGAAFDISFLISVSLMTIAVFLLKADFRFRLILILLFILGSFYLNFYESLNKVRVDSRAEELTGTIISKPEYRLEYSLIEVELEDPNSGVVRVYLEPGKSFRYGDKVSIEGELTTTSRGNTIISFPKNIIKIEPAQRTVRGTLFYIRDSLVYNLEKVLPASKSSLAAGILIGERTGFTKEFEESMSGSGTTHIVALSGYNVAVIVVILSSIFGYLLNRRWAFYASLMAVPLFVIMTGAEPSVVRAAIMGLVLVSAEYLGRQYSFKNILVLTALAMLIYNPTLIISLSFQLSFAALLGIVYIYPWLSEKFNISQEGFLSWRKNALQTFSAQLAVTPVILLGVGKISLTSLFANTLILEFIPLTMLLSFMVATIGFISFPVSQVIGWGLNLLLSYEVFIINFFGSLWT</sequence>
<feature type="transmembrane region" description="Helical" evidence="6">
    <location>
        <begin position="372"/>
        <end position="395"/>
    </location>
</feature>
<feature type="transmembrane region" description="Helical" evidence="6">
    <location>
        <begin position="211"/>
        <end position="234"/>
    </location>
</feature>
<comment type="subcellular location">
    <subcellularLocation>
        <location evidence="1">Cell membrane</location>
        <topology evidence="1">Multi-pass membrane protein</topology>
    </subcellularLocation>
</comment>
<reference evidence="10" key="1">
    <citation type="submission" date="2017-09" db="EMBL/GenBank/DDBJ databases">
        <title>Depth-based differentiation of microbial function through sediment-hosted aquifers and enrichment of novel symbionts in the deep terrestrial subsurface.</title>
        <authorList>
            <person name="Probst A.J."/>
            <person name="Ladd B."/>
            <person name="Jarett J.K."/>
            <person name="Geller-Mcgrath D.E."/>
            <person name="Sieber C.M.K."/>
            <person name="Emerson J.B."/>
            <person name="Anantharaman K."/>
            <person name="Thomas B.C."/>
            <person name="Malmstrom R."/>
            <person name="Stieglmeier M."/>
            <person name="Klingl A."/>
            <person name="Woyke T."/>
            <person name="Ryan C.M."/>
            <person name="Banfield J.F."/>
        </authorList>
    </citation>
    <scope>NUCLEOTIDE SEQUENCE [LARGE SCALE GENOMIC DNA]</scope>
</reference>
<evidence type="ECO:0000256" key="5">
    <source>
        <dbReference type="ARBA" id="ARBA00023136"/>
    </source>
</evidence>
<dbReference type="AlphaFoldDB" id="A0A2H0VH75"/>
<dbReference type="NCBIfam" id="TIGR00360">
    <property type="entry name" value="ComEC_N-term"/>
    <property type="match status" value="1"/>
</dbReference>
<feature type="transmembrane region" description="Helical" evidence="6">
    <location>
        <begin position="401"/>
        <end position="423"/>
    </location>
</feature>
<evidence type="ECO:0000313" key="10">
    <source>
        <dbReference type="Proteomes" id="UP000230776"/>
    </source>
</evidence>
<evidence type="ECO:0000259" key="8">
    <source>
        <dbReference type="Pfam" id="PF13567"/>
    </source>
</evidence>
<dbReference type="PANTHER" id="PTHR30619">
    <property type="entry name" value="DNA INTERNALIZATION/COMPETENCE PROTEIN COMEC/REC2"/>
    <property type="match status" value="1"/>
</dbReference>
<organism evidence="9 10">
    <name type="scientific">Candidatus Colwellbacteria bacterium CG10_big_fil_rev_8_21_14_0_10_41_28</name>
    <dbReference type="NCBI Taxonomy" id="1974539"/>
    <lineage>
        <taxon>Bacteria</taxon>
        <taxon>Candidatus Colwelliibacteriota</taxon>
    </lineage>
</organism>
<name>A0A2H0VH75_9BACT</name>
<feature type="transmembrane region" description="Helical" evidence="6">
    <location>
        <begin position="294"/>
        <end position="320"/>
    </location>
</feature>
<dbReference type="EMBL" id="PFAG01000014">
    <property type="protein sequence ID" value="PIR98431.1"/>
    <property type="molecule type" value="Genomic_DNA"/>
</dbReference>